<sequence>MSLWLQQNNPGLLAQQPQLNSFREGQPNMNKSYQGHASAAKASSPRYPAPRPYANAANPLSLSTPPNPPYRAGRRHHRTATPEQRTIRARMGNRPLYTMGIDPQDDRSLLYDFFTHIKQWAAAHTVHIPTLDAEQVHNLAVHPTIAKVLGKPSQMMHLVTEKDMLIAMVAAAISLHTWKHALDEHAMYASGHSQAMTCEELAWKWTTIPPNDHQAKHELLCEQQRVYTAIKEAPDLSGLLGIAASPAALTERNHVLTELYVKGYRIGFRLRMAATKWSFQWPSYGTEFDPATMVNESRMLYGDVLRRWVRS</sequence>
<dbReference type="AlphaFoldDB" id="A0A9W8YBX1"/>
<gene>
    <name evidence="2" type="ORF">N0V83_003469</name>
</gene>
<accession>A0A9W8YBX1</accession>
<feature type="region of interest" description="Disordered" evidence="1">
    <location>
        <begin position="22"/>
        <end position="84"/>
    </location>
</feature>
<dbReference type="OrthoDB" id="3789787at2759"/>
<comment type="caution">
    <text evidence="2">The sequence shown here is derived from an EMBL/GenBank/DDBJ whole genome shotgun (WGS) entry which is preliminary data.</text>
</comment>
<evidence type="ECO:0000313" key="2">
    <source>
        <dbReference type="EMBL" id="KAJ4373177.1"/>
    </source>
</evidence>
<name>A0A9W8YBX1_9PLEO</name>
<evidence type="ECO:0000313" key="3">
    <source>
        <dbReference type="Proteomes" id="UP001140560"/>
    </source>
</evidence>
<dbReference type="Proteomes" id="UP001140560">
    <property type="component" value="Unassembled WGS sequence"/>
</dbReference>
<feature type="compositionally biased region" description="Low complexity" evidence="1">
    <location>
        <begin position="37"/>
        <end position="64"/>
    </location>
</feature>
<protein>
    <submittedName>
        <fullName evidence="2">Uncharacterized protein</fullName>
    </submittedName>
</protein>
<dbReference type="EMBL" id="JAPEUY010000005">
    <property type="protein sequence ID" value="KAJ4373177.1"/>
    <property type="molecule type" value="Genomic_DNA"/>
</dbReference>
<evidence type="ECO:0000256" key="1">
    <source>
        <dbReference type="SAM" id="MobiDB-lite"/>
    </source>
</evidence>
<proteinExistence type="predicted"/>
<reference evidence="2" key="1">
    <citation type="submission" date="2022-10" db="EMBL/GenBank/DDBJ databases">
        <title>Tapping the CABI collections for fungal endophytes: first genome assemblies for Collariella, Neodidymelliopsis, Ascochyta clinopodiicola, Didymella pomorum, Didymosphaeria variabile, Neocosmospora piperis and Neocucurbitaria cava.</title>
        <authorList>
            <person name="Hill R."/>
        </authorList>
    </citation>
    <scope>NUCLEOTIDE SEQUENCE</scope>
    <source>
        <strain evidence="2">IMI 356814</strain>
    </source>
</reference>
<keyword evidence="3" id="KW-1185">Reference proteome</keyword>
<feature type="compositionally biased region" description="Polar residues" evidence="1">
    <location>
        <begin position="22"/>
        <end position="35"/>
    </location>
</feature>
<organism evidence="2 3">
    <name type="scientific">Neocucurbitaria cava</name>
    <dbReference type="NCBI Taxonomy" id="798079"/>
    <lineage>
        <taxon>Eukaryota</taxon>
        <taxon>Fungi</taxon>
        <taxon>Dikarya</taxon>
        <taxon>Ascomycota</taxon>
        <taxon>Pezizomycotina</taxon>
        <taxon>Dothideomycetes</taxon>
        <taxon>Pleosporomycetidae</taxon>
        <taxon>Pleosporales</taxon>
        <taxon>Pleosporineae</taxon>
        <taxon>Cucurbitariaceae</taxon>
        <taxon>Neocucurbitaria</taxon>
    </lineage>
</organism>